<dbReference type="InterPro" id="IPR007007">
    <property type="entry name" value="Ninjurin"/>
</dbReference>
<evidence type="ECO:0000256" key="5">
    <source>
        <dbReference type="ARBA" id="ARBA00022989"/>
    </source>
</evidence>
<reference evidence="10" key="1">
    <citation type="submission" date="2017-01" db="EMBL/GenBank/DDBJ databases">
        <title>Comparative genomics of anhydrobiosis in the tardigrade Hypsibius dujardini.</title>
        <authorList>
            <person name="Yoshida Y."/>
            <person name="Koutsovoulos G."/>
            <person name="Laetsch D."/>
            <person name="Stevens L."/>
            <person name="Kumar S."/>
            <person name="Horikawa D."/>
            <person name="Ishino K."/>
            <person name="Komine S."/>
            <person name="Tomita M."/>
            <person name="Blaxter M."/>
            <person name="Arakawa K."/>
        </authorList>
    </citation>
    <scope>NUCLEOTIDE SEQUENCE [LARGE SCALE GENOMIC DNA]</scope>
    <source>
        <strain evidence="10">Z151</strain>
    </source>
</reference>
<evidence type="ECO:0000256" key="7">
    <source>
        <dbReference type="SAM" id="MobiDB-lite"/>
    </source>
</evidence>
<feature type="region of interest" description="Disordered" evidence="7">
    <location>
        <begin position="1"/>
        <end position="112"/>
    </location>
</feature>
<name>A0A9X6NJQ1_HYPEX</name>
<dbReference type="Proteomes" id="UP000192578">
    <property type="component" value="Unassembled WGS sequence"/>
</dbReference>
<comment type="similarity">
    <text evidence="2">Belongs to the ninjurin family.</text>
</comment>
<dbReference type="GO" id="GO:0042246">
    <property type="term" value="P:tissue regeneration"/>
    <property type="evidence" value="ECO:0007669"/>
    <property type="project" value="InterPro"/>
</dbReference>
<dbReference type="PANTHER" id="PTHR12316:SF17">
    <property type="entry name" value="NINJURIN C, ISOFORM D"/>
    <property type="match status" value="1"/>
</dbReference>
<keyword evidence="10" id="KW-1185">Reference proteome</keyword>
<keyword evidence="5 8" id="KW-1133">Transmembrane helix</keyword>
<feature type="transmembrane region" description="Helical" evidence="8">
    <location>
        <begin position="198"/>
        <end position="223"/>
    </location>
</feature>
<evidence type="ECO:0000313" key="10">
    <source>
        <dbReference type="Proteomes" id="UP000192578"/>
    </source>
</evidence>
<evidence type="ECO:0000256" key="3">
    <source>
        <dbReference type="ARBA" id="ARBA00022692"/>
    </source>
</evidence>
<keyword evidence="6 8" id="KW-0472">Membrane</keyword>
<accession>A0A9X6NJQ1</accession>
<evidence type="ECO:0000256" key="4">
    <source>
        <dbReference type="ARBA" id="ARBA00022889"/>
    </source>
</evidence>
<gene>
    <name evidence="9" type="ORF">BV898_19514</name>
</gene>
<comment type="subcellular location">
    <subcellularLocation>
        <location evidence="1">Membrane</location>
        <topology evidence="1">Multi-pass membrane protein</topology>
    </subcellularLocation>
</comment>
<feature type="compositionally biased region" description="Low complexity" evidence="7">
    <location>
        <begin position="80"/>
        <end position="93"/>
    </location>
</feature>
<dbReference type="PANTHER" id="PTHR12316">
    <property type="entry name" value="NINJURIN-RELATED"/>
    <property type="match status" value="1"/>
</dbReference>
<keyword evidence="4" id="KW-0130">Cell adhesion</keyword>
<evidence type="ECO:0000256" key="2">
    <source>
        <dbReference type="ARBA" id="ARBA00008141"/>
    </source>
</evidence>
<dbReference type="EMBL" id="MTYJ01000550">
    <property type="protein sequence ID" value="OWA55127.1"/>
    <property type="molecule type" value="Genomic_DNA"/>
</dbReference>
<protein>
    <recommendedName>
        <fullName evidence="11">Ninjurin-1</fullName>
    </recommendedName>
</protein>
<evidence type="ECO:0000256" key="1">
    <source>
        <dbReference type="ARBA" id="ARBA00004141"/>
    </source>
</evidence>
<dbReference type="Pfam" id="PF04923">
    <property type="entry name" value="Ninjurin"/>
    <property type="match status" value="1"/>
</dbReference>
<organism evidence="9 10">
    <name type="scientific">Hypsibius exemplaris</name>
    <name type="common">Freshwater tardigrade</name>
    <dbReference type="NCBI Taxonomy" id="2072580"/>
    <lineage>
        <taxon>Eukaryota</taxon>
        <taxon>Metazoa</taxon>
        <taxon>Ecdysozoa</taxon>
        <taxon>Tardigrada</taxon>
        <taxon>Eutardigrada</taxon>
        <taxon>Parachela</taxon>
        <taxon>Hypsibioidea</taxon>
        <taxon>Hypsibiidae</taxon>
        <taxon>Hypsibius</taxon>
    </lineage>
</organism>
<evidence type="ECO:0008006" key="11">
    <source>
        <dbReference type="Google" id="ProtNLM"/>
    </source>
</evidence>
<keyword evidence="3 8" id="KW-0812">Transmembrane</keyword>
<evidence type="ECO:0000313" key="9">
    <source>
        <dbReference type="EMBL" id="OWA55127.1"/>
    </source>
</evidence>
<proteinExistence type="inferred from homology"/>
<dbReference type="AlphaFoldDB" id="A0A9X6NJQ1"/>
<dbReference type="GO" id="GO:0007155">
    <property type="term" value="P:cell adhesion"/>
    <property type="evidence" value="ECO:0007669"/>
    <property type="project" value="UniProtKB-KW"/>
</dbReference>
<dbReference type="OrthoDB" id="6114058at2759"/>
<evidence type="ECO:0000256" key="6">
    <source>
        <dbReference type="ARBA" id="ARBA00023136"/>
    </source>
</evidence>
<sequence length="268" mass="29895">MEGGKRQYTALPTTPSDGAPETVLQHLDGEPAVDNTDGQPPPSRKWSNESAKGKTRSLPVRGTADHGDDDVERNGAQPNGSRPRSRSSSQGSGLDEDEAGIPKNTFPFSESRDAPFKSRKCVIQGMMDISLLTANASQLKNLMETENHPNYNLCMALLLLSISLQIFVTTLLLFYSYTKKILAAASLSQKKKEIYRHCMIFMVQFRWVCDLFIFYILAINIFISSFISHGKAYIPHENTESAWIQEMFRQRAAAMDYVPNVTNAPTLP</sequence>
<dbReference type="GO" id="GO:0016020">
    <property type="term" value="C:membrane"/>
    <property type="evidence" value="ECO:0007669"/>
    <property type="project" value="UniProtKB-SubCell"/>
</dbReference>
<evidence type="ECO:0000256" key="8">
    <source>
        <dbReference type="SAM" id="Phobius"/>
    </source>
</evidence>
<comment type="caution">
    <text evidence="9">The sequence shown here is derived from an EMBL/GenBank/DDBJ whole genome shotgun (WGS) entry which is preliminary data.</text>
</comment>
<feature type="transmembrane region" description="Helical" evidence="8">
    <location>
        <begin position="155"/>
        <end position="177"/>
    </location>
</feature>